<dbReference type="GO" id="GO:0005980">
    <property type="term" value="P:glycogen catabolic process"/>
    <property type="evidence" value="ECO:0007669"/>
    <property type="project" value="TreeGrafter"/>
</dbReference>
<dbReference type="STRING" id="1167006.UWK_00316"/>
<dbReference type="OrthoDB" id="7229284at2"/>
<dbReference type="InterPro" id="IPR011833">
    <property type="entry name" value="Glycg_phsphrylas"/>
</dbReference>
<dbReference type="PROSITE" id="PS00102">
    <property type="entry name" value="PHOSPHORYLASE"/>
    <property type="match status" value="1"/>
</dbReference>
<evidence type="ECO:0000256" key="7">
    <source>
        <dbReference type="ARBA" id="ARBA00022679"/>
    </source>
</evidence>
<keyword evidence="4" id="KW-0597">Phosphoprotein</keyword>
<keyword evidence="5" id="KW-0321">Glycogen metabolism</keyword>
<evidence type="ECO:0000256" key="5">
    <source>
        <dbReference type="ARBA" id="ARBA00022600"/>
    </source>
</evidence>
<evidence type="ECO:0000256" key="3">
    <source>
        <dbReference type="ARBA" id="ARBA00006047"/>
    </source>
</evidence>
<dbReference type="eggNOG" id="COG0058">
    <property type="taxonomic scope" value="Bacteria"/>
</dbReference>
<reference evidence="14" key="1">
    <citation type="journal article" date="2013" name="Stand. Genomic Sci.">
        <title>Complete genome sequence of Desulfocapsa sulfexigens, a marine deltaproteobacterium specialized in disproportionating inorganic sulfur compounds.</title>
        <authorList>
            <person name="Finster K.W."/>
            <person name="Kjeldsen K.U."/>
            <person name="Kube M."/>
            <person name="Reinhardt R."/>
            <person name="Mussmann M."/>
            <person name="Amann R."/>
            <person name="Schreiber L."/>
        </authorList>
    </citation>
    <scope>NUCLEOTIDE SEQUENCE [LARGE SCALE GENOMIC DNA]</scope>
    <source>
        <strain evidence="14">DSM 10523 / SB164P1</strain>
    </source>
</reference>
<comment type="function">
    <text evidence="10">Phosphorylase is an important allosteric enzyme in carbohydrate metabolism. Enzymes from different sources differ in their regulatory mechanisms and in their natural substrates. However, all known phosphorylases share catalytic and structural properties.</text>
</comment>
<dbReference type="PIRSF" id="PIRSF000460">
    <property type="entry name" value="Pprylas_GlgP"/>
    <property type="match status" value="1"/>
</dbReference>
<dbReference type="GO" id="GO:0030170">
    <property type="term" value="F:pyridoxal phosphate binding"/>
    <property type="evidence" value="ECO:0007669"/>
    <property type="project" value="InterPro"/>
</dbReference>
<name>M1PK67_DESSD</name>
<dbReference type="HOGENOM" id="CLU_010198_1_1_7"/>
<dbReference type="PANTHER" id="PTHR11468:SF3">
    <property type="entry name" value="GLYCOGEN PHOSPHORYLASE, LIVER FORM"/>
    <property type="match status" value="1"/>
</dbReference>
<dbReference type="AlphaFoldDB" id="M1PK67"/>
<comment type="cofactor">
    <cofactor evidence="2 12">
        <name>pyridoxal 5'-phosphate</name>
        <dbReference type="ChEBI" id="CHEBI:597326"/>
    </cofactor>
</comment>
<dbReference type="PANTHER" id="PTHR11468">
    <property type="entry name" value="GLYCOGEN PHOSPHORYLASE"/>
    <property type="match status" value="1"/>
</dbReference>
<dbReference type="NCBIfam" id="TIGR02093">
    <property type="entry name" value="P_ylase"/>
    <property type="match status" value="1"/>
</dbReference>
<dbReference type="InterPro" id="IPR000811">
    <property type="entry name" value="Glyco_trans_35"/>
</dbReference>
<proteinExistence type="inferred from homology"/>
<dbReference type="SUPFAM" id="SSF53756">
    <property type="entry name" value="UDP-Glycosyltransferase/glycogen phosphorylase"/>
    <property type="match status" value="1"/>
</dbReference>
<comment type="similarity">
    <text evidence="3 12">Belongs to the glycogen phosphorylase family.</text>
</comment>
<evidence type="ECO:0000256" key="11">
    <source>
        <dbReference type="PIRSR" id="PIRSR000460-1"/>
    </source>
</evidence>
<keyword evidence="14" id="KW-1185">Reference proteome</keyword>
<organism evidence="13 14">
    <name type="scientific">Desulfocapsa sulfexigens (strain DSM 10523 / SB164P1)</name>
    <dbReference type="NCBI Taxonomy" id="1167006"/>
    <lineage>
        <taxon>Bacteria</taxon>
        <taxon>Pseudomonadati</taxon>
        <taxon>Thermodesulfobacteriota</taxon>
        <taxon>Desulfobulbia</taxon>
        <taxon>Desulfobulbales</taxon>
        <taxon>Desulfocapsaceae</taxon>
        <taxon>Desulfocapsa</taxon>
    </lineage>
</organism>
<dbReference type="FunFam" id="3.40.50.2000:FF:000153">
    <property type="entry name" value="Alpha-1,4 glucan phosphorylase"/>
    <property type="match status" value="1"/>
</dbReference>
<evidence type="ECO:0000256" key="1">
    <source>
        <dbReference type="ARBA" id="ARBA00001275"/>
    </source>
</evidence>
<evidence type="ECO:0000256" key="10">
    <source>
        <dbReference type="ARBA" id="ARBA00025174"/>
    </source>
</evidence>
<dbReference type="RefSeq" id="WP_015402600.1">
    <property type="nucleotide sequence ID" value="NC_020304.1"/>
</dbReference>
<evidence type="ECO:0000256" key="12">
    <source>
        <dbReference type="RuleBase" id="RU000587"/>
    </source>
</evidence>
<comment type="catalytic activity">
    <reaction evidence="1 12">
        <text>[(1-&gt;4)-alpha-D-glucosyl](n) + phosphate = [(1-&gt;4)-alpha-D-glucosyl](n-1) + alpha-D-glucose 1-phosphate</text>
        <dbReference type="Rhea" id="RHEA:41732"/>
        <dbReference type="Rhea" id="RHEA-COMP:9584"/>
        <dbReference type="Rhea" id="RHEA-COMP:9586"/>
        <dbReference type="ChEBI" id="CHEBI:15444"/>
        <dbReference type="ChEBI" id="CHEBI:43474"/>
        <dbReference type="ChEBI" id="CHEBI:58601"/>
        <dbReference type="EC" id="2.4.1.1"/>
    </reaction>
</comment>
<keyword evidence="7 12" id="KW-0808">Transferase</keyword>
<evidence type="ECO:0000256" key="8">
    <source>
        <dbReference type="ARBA" id="ARBA00022898"/>
    </source>
</evidence>
<evidence type="ECO:0000256" key="9">
    <source>
        <dbReference type="ARBA" id="ARBA00023277"/>
    </source>
</evidence>
<dbReference type="Pfam" id="PF00343">
    <property type="entry name" value="Phosphorylase"/>
    <property type="match status" value="1"/>
</dbReference>
<dbReference type="KEGG" id="dsf:UWK_00316"/>
<accession>M1PK67</accession>
<feature type="modified residue" description="N6-(pyridoxal phosphate)lysine" evidence="11">
    <location>
        <position position="667"/>
    </location>
</feature>
<evidence type="ECO:0000313" key="13">
    <source>
        <dbReference type="EMBL" id="AGF76901.1"/>
    </source>
</evidence>
<dbReference type="GO" id="GO:0005737">
    <property type="term" value="C:cytoplasm"/>
    <property type="evidence" value="ECO:0007669"/>
    <property type="project" value="TreeGrafter"/>
</dbReference>
<evidence type="ECO:0000256" key="2">
    <source>
        <dbReference type="ARBA" id="ARBA00001933"/>
    </source>
</evidence>
<dbReference type="GO" id="GO:0008184">
    <property type="term" value="F:glycogen phosphorylase activity"/>
    <property type="evidence" value="ECO:0007669"/>
    <property type="project" value="InterPro"/>
</dbReference>
<sequence>MDLKQKEDSRKERIQKLKRGFAYNIFYRQGVTQKTASLNDYYLAVAHTLRDRMQHLFVNSVQALLEKDSKIVCYLSAEFLTGPHLHNNLVNLGLYEEFEQATRETGLNLKELIDLEEEPGLGNGGLGRLAACYLDSLASQQIPAIGYGIRYEYGMFDQEIADGWQKELSDCWLHPGNPWEIKKADMACDVGFGGHTEIYHGEHGNRRTRWIPARVITGVPYDTPIPGYKVNNVNVLRLWSAEAPTSFDFADFNTGDYYGAVKDKIMAETITKVLYPNDEQFQGKKLRLEQQFFFVSCSLQDMIRIHLHSNESLDDLYDDFAAQLNDTHPSVAVPELMRLLMDVHLYEWDKAWEITKKTLCYTNHTLLPEAMEKWQIELFEDLLPRHLEIIYEINNRFLDEVRIKFPGDADRLSRMSIIDESGPRYVRMANLACIGSKAINGVAAMHTDLLRRHTLADWNTMYPGKIRNVTNGVTPRRWIAVSNPRLTKLICDAIGEQWITRLDKLRDLEKLADDTSFRDAWYKVKKENKQDVANLILKKEHLQIDPEAMFDVQVKRIHEYKRQHLNVLHIITLYNRIKANPAIDVPPRLFVFGGKAAPGYFMAKRMIKLITSVAQIINNDPDIHGRIKIFFIPNYNVKIGHIVYPMTDLSEQISQAGMEASGTGNMKFSMNGALTIGTLDGANVEIREEVGAENFFLFGLNVDEVMSLQASGYSPMDYYNSNDELKQVIDLIASGHFSGGDQELFRPLVDSLLHEDKYTLFADYKDYINCQERVGQTYQDRDCWTRMSILNTARMGKFSSDRSIMDYSRKIWDVKAFPVELKWERLPKDGVLFTPPTNNKKEAQP</sequence>
<dbReference type="CDD" id="cd04300">
    <property type="entry name" value="GT35_Glycogen_Phosphorylase"/>
    <property type="match status" value="1"/>
</dbReference>
<protein>
    <recommendedName>
        <fullName evidence="12">Alpha-1,4 glucan phosphorylase</fullName>
        <ecNumber evidence="12">2.4.1.1</ecNumber>
    </recommendedName>
</protein>
<evidence type="ECO:0000313" key="14">
    <source>
        <dbReference type="Proteomes" id="UP000011721"/>
    </source>
</evidence>
<dbReference type="EC" id="2.4.1.1" evidence="12"/>
<dbReference type="InterPro" id="IPR035090">
    <property type="entry name" value="Pyridoxal_P_attach_site"/>
</dbReference>
<keyword evidence="9 12" id="KW-0119">Carbohydrate metabolism</keyword>
<keyword evidence="8 11" id="KW-0663">Pyridoxal phosphate</keyword>
<comment type="function">
    <text evidence="12">Allosteric enzyme that catalyzes the rate-limiting step in glycogen catabolism, the phosphorolytic cleavage of glycogen to produce glucose-1-phosphate, and plays a central role in maintaining cellular and organismal glucose homeostasis.</text>
</comment>
<dbReference type="Gene3D" id="3.40.50.2000">
    <property type="entry name" value="Glycogen Phosphorylase B"/>
    <property type="match status" value="2"/>
</dbReference>
<dbReference type="FunFam" id="3.40.50.2000:FF:000005">
    <property type="entry name" value="Alpha-1,4 glucan phosphorylase"/>
    <property type="match status" value="1"/>
</dbReference>
<dbReference type="PATRIC" id="fig|1167006.5.peg.358"/>
<dbReference type="EMBL" id="CP003985">
    <property type="protein sequence ID" value="AGF76901.1"/>
    <property type="molecule type" value="Genomic_DNA"/>
</dbReference>
<evidence type="ECO:0000256" key="4">
    <source>
        <dbReference type="ARBA" id="ARBA00022553"/>
    </source>
</evidence>
<gene>
    <name evidence="13" type="ordered locus">UWK_00316</name>
</gene>
<dbReference type="Proteomes" id="UP000011721">
    <property type="component" value="Chromosome"/>
</dbReference>
<keyword evidence="6 12" id="KW-0328">Glycosyltransferase</keyword>
<evidence type="ECO:0000256" key="6">
    <source>
        <dbReference type="ARBA" id="ARBA00022676"/>
    </source>
</evidence>